<dbReference type="EMBL" id="JAGIZB010000020">
    <property type="protein sequence ID" value="MBP0446727.1"/>
    <property type="molecule type" value="Genomic_DNA"/>
</dbReference>
<evidence type="ECO:0000313" key="1">
    <source>
        <dbReference type="EMBL" id="MBP0446727.1"/>
    </source>
</evidence>
<reference evidence="1 2" key="1">
    <citation type="submission" date="2021-03" db="EMBL/GenBank/DDBJ databases">
        <authorList>
            <person name="So Y."/>
        </authorList>
    </citation>
    <scope>NUCLEOTIDE SEQUENCE [LARGE SCALE GENOMIC DNA]</scope>
    <source>
        <strain evidence="1 2">SSH11</strain>
    </source>
</reference>
<comment type="caution">
    <text evidence="1">The sequence shown here is derived from an EMBL/GenBank/DDBJ whole genome shotgun (WGS) entry which is preliminary data.</text>
</comment>
<proteinExistence type="predicted"/>
<name>A0ABS4AI76_9PROT</name>
<keyword evidence="2" id="KW-1185">Reference proteome</keyword>
<protein>
    <submittedName>
        <fullName evidence="1">Uncharacterized protein</fullName>
    </submittedName>
</protein>
<dbReference type="Proteomes" id="UP000681594">
    <property type="component" value="Unassembled WGS sequence"/>
</dbReference>
<organism evidence="1 2">
    <name type="scientific">Pararoseomonas baculiformis</name>
    <dbReference type="NCBI Taxonomy" id="2820812"/>
    <lineage>
        <taxon>Bacteria</taxon>
        <taxon>Pseudomonadati</taxon>
        <taxon>Pseudomonadota</taxon>
        <taxon>Alphaproteobacteria</taxon>
        <taxon>Acetobacterales</taxon>
        <taxon>Acetobacteraceae</taxon>
        <taxon>Pararoseomonas</taxon>
    </lineage>
</organism>
<dbReference type="RefSeq" id="WP_209380997.1">
    <property type="nucleotide sequence ID" value="NZ_JAGIZB010000020.1"/>
</dbReference>
<accession>A0ABS4AI76</accession>
<sequence length="66" mass="7109">MSHIPTDGPDQELEALIDEWIDRTLDLLAGSVLSGSILAGLVMPPCAEDTEDHQPVQAVWPSRSSP</sequence>
<evidence type="ECO:0000313" key="2">
    <source>
        <dbReference type="Proteomes" id="UP000681594"/>
    </source>
</evidence>
<gene>
    <name evidence="1" type="ORF">J8J14_18285</name>
</gene>